<sequence>MSIKITDKINKLEKDEPFFSLEFFPPKTENGLRNLYARLGRMSLLGPSFVTVTWGAGGTTAEKTLDLAITCQKELGLTTCLHLTCTNTSKEVIDDALKTAKANGIKNILALRGDPQRDSSESHGVGVFKYAVDLVKYIRSELTLFG</sequence>
<protein>
    <submittedName>
        <fullName evidence="1">Unnamed protein product</fullName>
    </submittedName>
</protein>
<gene>
    <name evidence="1" type="ORF">Amon02_000931900</name>
</gene>
<reference evidence="1" key="1">
    <citation type="submission" date="2023-04" db="EMBL/GenBank/DDBJ databases">
        <title>Ambrosiozyma monospora NBRC 10751.</title>
        <authorList>
            <person name="Ichikawa N."/>
            <person name="Sato H."/>
            <person name="Tonouchi N."/>
        </authorList>
    </citation>
    <scope>NUCLEOTIDE SEQUENCE</scope>
    <source>
        <strain evidence="1">NBRC 10751</strain>
    </source>
</reference>
<accession>A0ACB5TTC1</accession>
<evidence type="ECO:0000313" key="2">
    <source>
        <dbReference type="Proteomes" id="UP001165064"/>
    </source>
</evidence>
<dbReference type="Proteomes" id="UP001165064">
    <property type="component" value="Unassembled WGS sequence"/>
</dbReference>
<organism evidence="1 2">
    <name type="scientific">Ambrosiozyma monospora</name>
    <name type="common">Yeast</name>
    <name type="synonym">Endomycopsis monosporus</name>
    <dbReference type="NCBI Taxonomy" id="43982"/>
    <lineage>
        <taxon>Eukaryota</taxon>
        <taxon>Fungi</taxon>
        <taxon>Dikarya</taxon>
        <taxon>Ascomycota</taxon>
        <taxon>Saccharomycotina</taxon>
        <taxon>Pichiomycetes</taxon>
        <taxon>Pichiales</taxon>
        <taxon>Pichiaceae</taxon>
        <taxon>Ambrosiozyma</taxon>
    </lineage>
</organism>
<dbReference type="EMBL" id="BSXS01008716">
    <property type="protein sequence ID" value="GME93427.1"/>
    <property type="molecule type" value="Genomic_DNA"/>
</dbReference>
<keyword evidence="2" id="KW-1185">Reference proteome</keyword>
<evidence type="ECO:0000313" key="1">
    <source>
        <dbReference type="EMBL" id="GME93427.1"/>
    </source>
</evidence>
<name>A0ACB5TTC1_AMBMO</name>
<proteinExistence type="predicted"/>
<comment type="caution">
    <text evidence="1">The sequence shown here is derived from an EMBL/GenBank/DDBJ whole genome shotgun (WGS) entry which is preliminary data.</text>
</comment>